<dbReference type="Proteomes" id="UP000070366">
    <property type="component" value="Unassembled WGS sequence"/>
</dbReference>
<dbReference type="EMBL" id="LSZW01000063">
    <property type="protein sequence ID" value="KXK64814.1"/>
    <property type="molecule type" value="Genomic_DNA"/>
</dbReference>
<keyword evidence="2" id="KW-1185">Reference proteome</keyword>
<sequence length="40" mass="4759">MIEPYHADKVFSYSCRCQRKRRGEGFIIHIVLGGIIWKIH</sequence>
<protein>
    <submittedName>
        <fullName evidence="1">Uncharacterized protein</fullName>
    </submittedName>
</protein>
<evidence type="ECO:0000313" key="2">
    <source>
        <dbReference type="Proteomes" id="UP000070366"/>
    </source>
</evidence>
<dbReference type="AlphaFoldDB" id="A0A136Q2K6"/>
<accession>A0A136Q2K6</accession>
<name>A0A136Q2K6_9FIRM</name>
<evidence type="ECO:0000313" key="1">
    <source>
        <dbReference type="EMBL" id="KXK64814.1"/>
    </source>
</evidence>
<proteinExistence type="predicted"/>
<comment type="caution">
    <text evidence="1">The sequence shown here is derived from an EMBL/GenBank/DDBJ whole genome shotgun (WGS) entry which is preliminary data.</text>
</comment>
<reference evidence="1 2" key="1">
    <citation type="submission" date="2016-02" db="EMBL/GenBank/DDBJ databases">
        <authorList>
            <person name="Wen L."/>
            <person name="He K."/>
            <person name="Yang H."/>
        </authorList>
    </citation>
    <scope>NUCLEOTIDE SEQUENCE [LARGE SCALE GENOMIC DNA]</scope>
    <source>
        <strain evidence="1 2">DSM 22607</strain>
    </source>
</reference>
<gene>
    <name evidence="1" type="ORF">HMPREF3293_02055</name>
</gene>
<organism evidence="1 2">
    <name type="scientific">Christensenella minuta</name>
    <dbReference type="NCBI Taxonomy" id="626937"/>
    <lineage>
        <taxon>Bacteria</taxon>
        <taxon>Bacillati</taxon>
        <taxon>Bacillota</taxon>
        <taxon>Clostridia</taxon>
        <taxon>Christensenellales</taxon>
        <taxon>Christensenellaceae</taxon>
        <taxon>Christensenella</taxon>
    </lineage>
</organism>